<organism evidence="7 8">
    <name type="scientific">Scleromatobacter humisilvae</name>
    <dbReference type="NCBI Taxonomy" id="2897159"/>
    <lineage>
        <taxon>Bacteria</taxon>
        <taxon>Pseudomonadati</taxon>
        <taxon>Pseudomonadota</taxon>
        <taxon>Betaproteobacteria</taxon>
        <taxon>Burkholderiales</taxon>
        <taxon>Sphaerotilaceae</taxon>
        <taxon>Scleromatobacter</taxon>
    </lineage>
</organism>
<feature type="transmembrane region" description="Helical" evidence="5">
    <location>
        <begin position="349"/>
        <end position="370"/>
    </location>
</feature>
<accession>A0A9X1YGL7</accession>
<feature type="transmembrane region" description="Helical" evidence="5">
    <location>
        <begin position="391"/>
        <end position="412"/>
    </location>
</feature>
<evidence type="ECO:0000256" key="1">
    <source>
        <dbReference type="ARBA" id="ARBA00004141"/>
    </source>
</evidence>
<dbReference type="AlphaFoldDB" id="A0A9X1YGL7"/>
<dbReference type="InterPro" id="IPR020846">
    <property type="entry name" value="MFS_dom"/>
</dbReference>
<dbReference type="GO" id="GO:0016020">
    <property type="term" value="C:membrane"/>
    <property type="evidence" value="ECO:0007669"/>
    <property type="project" value="UniProtKB-SubCell"/>
</dbReference>
<evidence type="ECO:0000313" key="7">
    <source>
        <dbReference type="EMBL" id="MCK9685362.1"/>
    </source>
</evidence>
<feature type="transmembrane region" description="Helical" evidence="5">
    <location>
        <begin position="186"/>
        <end position="204"/>
    </location>
</feature>
<dbReference type="Pfam" id="PF07690">
    <property type="entry name" value="MFS_1"/>
    <property type="match status" value="1"/>
</dbReference>
<feature type="transmembrane region" description="Helical" evidence="5">
    <location>
        <begin position="253"/>
        <end position="275"/>
    </location>
</feature>
<dbReference type="RefSeq" id="WP_275681368.1">
    <property type="nucleotide sequence ID" value="NZ_JAJLJH010000001.1"/>
</dbReference>
<dbReference type="PROSITE" id="PS50850">
    <property type="entry name" value="MFS"/>
    <property type="match status" value="1"/>
</dbReference>
<dbReference type="EMBL" id="JAJLJH010000001">
    <property type="protein sequence ID" value="MCK9685362.1"/>
    <property type="molecule type" value="Genomic_DNA"/>
</dbReference>
<reference evidence="7" key="1">
    <citation type="submission" date="2021-11" db="EMBL/GenBank/DDBJ databases">
        <title>BS-T2-15 a new species belonging to the Comamonadaceae family isolated from the soil of a French oak forest.</title>
        <authorList>
            <person name="Mieszkin S."/>
            <person name="Alain K."/>
        </authorList>
    </citation>
    <scope>NUCLEOTIDE SEQUENCE</scope>
    <source>
        <strain evidence="7">BS-T2-15</strain>
    </source>
</reference>
<protein>
    <submittedName>
        <fullName evidence="7">MFS transporter</fullName>
    </submittedName>
</protein>
<dbReference type="Gene3D" id="1.20.1250.20">
    <property type="entry name" value="MFS general substrate transporter like domains"/>
    <property type="match status" value="1"/>
</dbReference>
<feature type="transmembrane region" description="Helical" evidence="5">
    <location>
        <begin position="318"/>
        <end position="337"/>
    </location>
</feature>
<evidence type="ECO:0000256" key="3">
    <source>
        <dbReference type="ARBA" id="ARBA00022989"/>
    </source>
</evidence>
<keyword evidence="3 5" id="KW-1133">Transmembrane helix</keyword>
<feature type="transmembrane region" description="Helical" evidence="5">
    <location>
        <begin position="36"/>
        <end position="58"/>
    </location>
</feature>
<feature type="transmembrane region" description="Helical" evidence="5">
    <location>
        <begin position="418"/>
        <end position="435"/>
    </location>
</feature>
<gene>
    <name evidence="7" type="ORF">LPC04_06490</name>
</gene>
<evidence type="ECO:0000256" key="5">
    <source>
        <dbReference type="SAM" id="Phobius"/>
    </source>
</evidence>
<comment type="caution">
    <text evidence="7">The sequence shown here is derived from an EMBL/GenBank/DDBJ whole genome shotgun (WGS) entry which is preliminary data.</text>
</comment>
<evidence type="ECO:0000313" key="8">
    <source>
        <dbReference type="Proteomes" id="UP001139353"/>
    </source>
</evidence>
<dbReference type="Gene3D" id="1.20.1720.10">
    <property type="entry name" value="Multidrug resistance protein D"/>
    <property type="match status" value="1"/>
</dbReference>
<dbReference type="PANTHER" id="PTHR42718">
    <property type="entry name" value="MAJOR FACILITATOR SUPERFAMILY MULTIDRUG TRANSPORTER MFSC"/>
    <property type="match status" value="1"/>
</dbReference>
<feature type="transmembrane region" description="Helical" evidence="5">
    <location>
        <begin position="287"/>
        <end position="306"/>
    </location>
</feature>
<dbReference type="SUPFAM" id="SSF103473">
    <property type="entry name" value="MFS general substrate transporter"/>
    <property type="match status" value="2"/>
</dbReference>
<keyword evidence="8" id="KW-1185">Reference proteome</keyword>
<feature type="transmembrane region" description="Helical" evidence="5">
    <location>
        <begin position="156"/>
        <end position="174"/>
    </location>
</feature>
<dbReference type="InterPro" id="IPR011701">
    <property type="entry name" value="MFS"/>
</dbReference>
<evidence type="ECO:0000259" key="6">
    <source>
        <dbReference type="PROSITE" id="PS50850"/>
    </source>
</evidence>
<feature type="transmembrane region" description="Helical" evidence="5">
    <location>
        <begin position="90"/>
        <end position="115"/>
    </location>
</feature>
<dbReference type="Proteomes" id="UP001139353">
    <property type="component" value="Unassembled WGS sequence"/>
</dbReference>
<keyword evidence="4 5" id="KW-0472">Membrane</keyword>
<proteinExistence type="predicted"/>
<name>A0A9X1YGL7_9BURK</name>
<feature type="domain" description="Major facilitator superfamily (MFS) profile" evidence="6">
    <location>
        <begin position="1"/>
        <end position="440"/>
    </location>
</feature>
<dbReference type="InterPro" id="IPR036259">
    <property type="entry name" value="MFS_trans_sf"/>
</dbReference>
<evidence type="ECO:0000256" key="4">
    <source>
        <dbReference type="ARBA" id="ARBA00023136"/>
    </source>
</evidence>
<dbReference type="PANTHER" id="PTHR42718:SF40">
    <property type="entry name" value="METHYLENOMYCIN A RESISTANCE PROTEIN"/>
    <property type="match status" value="1"/>
</dbReference>
<comment type="subcellular location">
    <subcellularLocation>
        <location evidence="1">Membrane</location>
        <topology evidence="1">Multi-pass membrane protein</topology>
    </subcellularLocation>
</comment>
<keyword evidence="2 5" id="KW-0812">Transmembrane</keyword>
<feature type="transmembrane region" description="Helical" evidence="5">
    <location>
        <begin position="210"/>
        <end position="232"/>
    </location>
</feature>
<dbReference type="GO" id="GO:0022857">
    <property type="term" value="F:transmembrane transporter activity"/>
    <property type="evidence" value="ECO:0007669"/>
    <property type="project" value="InterPro"/>
</dbReference>
<feature type="transmembrane region" description="Helical" evidence="5">
    <location>
        <begin position="127"/>
        <end position="150"/>
    </location>
</feature>
<dbReference type="CDD" id="cd17321">
    <property type="entry name" value="MFS_MMR_MDR_like"/>
    <property type="match status" value="1"/>
</dbReference>
<evidence type="ECO:0000256" key="2">
    <source>
        <dbReference type="ARBA" id="ARBA00022692"/>
    </source>
</evidence>
<sequence>MTVAFGFVMAMLDVTVVNVGLDDIRHDLGLTLAGQVWIVDGYTLSFAALLLAGGALATRYGARRAYSVGLMLFAATSLACGVAPDGPTLIAARALQGASAALFVPSSLALIAAAYPEDRHRSRMMGLWSAIVSFSAASGPLVGGLLIGAFGWRSIFWLNVPIGLVGLWLAPRHLVDTPRVPQPLHVGGHAFGVLTLGALAFLLIEGPGTAWNGPVLIASALGVLAIIGFARIQRSAEHPVLPRPLLADAAFRRINAIGLLINFAVYGALFLMSLYNAQARHASPLRTGLSLVPLMLMFTLGNLLAARLLPRHGTALPLRAGLALAAISAFAAALSAWAQHGVPAWRTDVFVALANLGAAVAIPAMTTRVMTVSDARHTNAAAAVLNANRQVGGLLGVAVVGIVMHGAGGWAAALPGSLAAIAASFTLAVMLTGNAQPSRASGEPTS</sequence>
<feature type="transmembrane region" description="Helical" evidence="5">
    <location>
        <begin position="65"/>
        <end position="84"/>
    </location>
</feature>